<sequence length="584" mass="69309">MILKSLTVHNFQEQKIIKQYKFNDYGLNVILGDKRTEVADTNGVGKTNFVKQIHYLLGRDFSKENIPGILLENNILTCLKIYHEGQYMHLARLFTDTQYGYILYGAEFSYQIGDWERKSNKKFREFINEKFSLTAPNVTFAALREYIIRDEKKGYASIVNEGRNALVQYRTFLSLFDLPNYYEEELKKLTTEINKIIDEKDFISSYKISPEKLKIEQQRIKKEIEILENQIQKIDLREFSSKNAERYTKIKESINKIQSIIFKLDFTSKQYQKNIDDLERKQKELKKLNDLEGFYEQMSVYFPDNIKKNFKEIQNFYVLMRQDRGNYFKIKLEEINLEREKYLVEKHKLEEELAVCTKVLNNTTFIEDLSGIQVKLNHLQEELAKVNIRLLDAERVNELNVKIQEKKLERSKEIVRYDTLFKSFNDQIVKIHGIFANIVEKTYNDSGYLTFYFDNTDRMNGKPGRIKLECHIPEEESFGRHNSKVRAVDLTWLIYRVQKMLPITFLVHDGSFSATDNEKNFNMLRYAHEILSEYKRGQYIVTLNRKDVSEEALAFMSANKLIIADLNKDKDENRFFGFRFTKSS</sequence>
<keyword evidence="1" id="KW-0175">Coiled coil</keyword>
<organism evidence="3 4">
    <name type="scientific">Bacillus cereus VD133</name>
    <dbReference type="NCBI Taxonomy" id="1053233"/>
    <lineage>
        <taxon>Bacteria</taxon>
        <taxon>Bacillati</taxon>
        <taxon>Bacillota</taxon>
        <taxon>Bacilli</taxon>
        <taxon>Bacillales</taxon>
        <taxon>Bacillaceae</taxon>
        <taxon>Bacillus</taxon>
        <taxon>Bacillus cereus group</taxon>
    </lineage>
</organism>
<accession>A0A9W5V2D4</accession>
<dbReference type="InterPro" id="IPR018760">
    <property type="entry name" value="DUF2326"/>
</dbReference>
<dbReference type="EMBL" id="AHFB01000061">
    <property type="protein sequence ID" value="EOO33242.1"/>
    <property type="molecule type" value="Genomic_DNA"/>
</dbReference>
<reference evidence="3 4" key="1">
    <citation type="submission" date="2012-12" db="EMBL/GenBank/DDBJ databases">
        <title>The Genome Sequence of Bacillus cereus VD133.</title>
        <authorList>
            <consortium name="The Broad Institute Genome Sequencing Platform"/>
            <consortium name="The Broad Institute Genome Sequencing Center for Infectious Disease"/>
            <person name="Feldgarden M."/>
            <person name="Van der Auwera G.A."/>
            <person name="Mahillon J."/>
            <person name="Duprez V."/>
            <person name="Timmery S."/>
            <person name="Mattelet C."/>
            <person name="Dierick K."/>
            <person name="Sun M."/>
            <person name="Yu Z."/>
            <person name="Zhu L."/>
            <person name="Hu X."/>
            <person name="Shank E.B."/>
            <person name="Swiecicka I."/>
            <person name="Hansen B.M."/>
            <person name="Andrup L."/>
            <person name="Walker B."/>
            <person name="Young S.K."/>
            <person name="Zeng Q."/>
            <person name="Gargeya S."/>
            <person name="Fitzgerald M."/>
            <person name="Haas B."/>
            <person name="Abouelleil A."/>
            <person name="Alvarado L."/>
            <person name="Arachchi H.M."/>
            <person name="Berlin A.M."/>
            <person name="Chapman S.B."/>
            <person name="Dewar J."/>
            <person name="Goldberg J."/>
            <person name="Griggs A."/>
            <person name="Gujja S."/>
            <person name="Hansen M."/>
            <person name="Howarth C."/>
            <person name="Imamovic A."/>
            <person name="Larimer J."/>
            <person name="McCowan C."/>
            <person name="Murphy C."/>
            <person name="Neiman D."/>
            <person name="Pearson M."/>
            <person name="Priest M."/>
            <person name="Roberts A."/>
            <person name="Saif S."/>
            <person name="Shea T."/>
            <person name="Sisk P."/>
            <person name="Sykes S."/>
            <person name="Wortman J."/>
            <person name="Nusbaum C."/>
            <person name="Birren B."/>
        </authorList>
    </citation>
    <scope>NUCLEOTIDE SEQUENCE [LARGE SCALE GENOMIC DNA]</scope>
    <source>
        <strain evidence="3 4">VD133</strain>
    </source>
</reference>
<dbReference type="Proteomes" id="UP000014018">
    <property type="component" value="Unassembled WGS sequence"/>
</dbReference>
<evidence type="ECO:0000313" key="4">
    <source>
        <dbReference type="Proteomes" id="UP000014018"/>
    </source>
</evidence>
<evidence type="ECO:0000256" key="1">
    <source>
        <dbReference type="SAM" id="Coils"/>
    </source>
</evidence>
<dbReference type="AlphaFoldDB" id="A0A9W5V2D4"/>
<dbReference type="RefSeq" id="WP_016110929.1">
    <property type="nucleotide sequence ID" value="NZ_KB976184.1"/>
</dbReference>
<evidence type="ECO:0000259" key="2">
    <source>
        <dbReference type="Pfam" id="PF10088"/>
    </source>
</evidence>
<evidence type="ECO:0000313" key="3">
    <source>
        <dbReference type="EMBL" id="EOO33242.1"/>
    </source>
</evidence>
<name>A0A9W5V2D4_BACCE</name>
<proteinExistence type="predicted"/>
<dbReference type="Gene3D" id="3.40.50.300">
    <property type="entry name" value="P-loop containing nucleotide triphosphate hydrolases"/>
    <property type="match status" value="1"/>
</dbReference>
<protein>
    <recommendedName>
        <fullName evidence="2">DUF2326 domain-containing protein</fullName>
    </recommendedName>
</protein>
<feature type="coiled-coil region" evidence="1">
    <location>
        <begin position="332"/>
        <end position="396"/>
    </location>
</feature>
<dbReference type="Pfam" id="PF10088">
    <property type="entry name" value="DUF2326"/>
    <property type="match status" value="1"/>
</dbReference>
<feature type="domain" description="DUF2326" evidence="2">
    <location>
        <begin position="439"/>
        <end position="580"/>
    </location>
</feature>
<gene>
    <name evidence="3" type="ORF">IIU_03354</name>
</gene>
<dbReference type="InterPro" id="IPR027417">
    <property type="entry name" value="P-loop_NTPase"/>
</dbReference>
<comment type="caution">
    <text evidence="3">The sequence shown here is derived from an EMBL/GenBank/DDBJ whole genome shotgun (WGS) entry which is preliminary data.</text>
</comment>